<evidence type="ECO:0000256" key="1">
    <source>
        <dbReference type="SAM" id="MobiDB-lite"/>
    </source>
</evidence>
<accession>A0A848DMK8</accession>
<dbReference type="EMBL" id="JAAXKZ010000090">
    <property type="protein sequence ID" value="NMH94007.1"/>
    <property type="molecule type" value="Genomic_DNA"/>
</dbReference>
<evidence type="ECO:0000313" key="3">
    <source>
        <dbReference type="EMBL" id="NMH94007.1"/>
    </source>
</evidence>
<name>A0A848DMK8_9PSEU</name>
<sequence>MPPPPATPGTCLNWTRADAADTHVVDCAQPHLFEQAGSVVLADQTELPDDRRWRQLVGERCSPVVLTYLNEKFDPDGRYRVGALKPSPVKWAEGERELRCGLQSASRSGALYPMTGRVAESDQAAVNEPGTCLGIDGRTIGDPVDCAGPHAVETVGIVDLSEKFPEGFPAVEDQDEFLQPECTRIATEYAGGAEVISEKKLTVYWDNLTDESWNAGTRRVNCNLAALLPDRSGFAPVTGSVRGPVTVGEAPAPPAENTPPPGVPAPATQEPTPAPTPEPAPTDGPPPPSGEPAEPAPGPEAPPLPDPQVPVSGGDT</sequence>
<feature type="region of interest" description="Disordered" evidence="1">
    <location>
        <begin position="231"/>
        <end position="316"/>
    </location>
</feature>
<evidence type="ECO:0000313" key="4">
    <source>
        <dbReference type="Proteomes" id="UP000586918"/>
    </source>
</evidence>
<dbReference type="InterPro" id="IPR026004">
    <property type="entry name" value="Septum_form"/>
</dbReference>
<protein>
    <submittedName>
        <fullName evidence="3">Septum formation family protein</fullName>
    </submittedName>
</protein>
<proteinExistence type="predicted"/>
<dbReference type="AlphaFoldDB" id="A0A848DMK8"/>
<feature type="domain" description="Septum formation-related" evidence="2">
    <location>
        <begin position="8"/>
        <end position="222"/>
    </location>
</feature>
<feature type="compositionally biased region" description="Pro residues" evidence="1">
    <location>
        <begin position="251"/>
        <end position="264"/>
    </location>
</feature>
<dbReference type="Proteomes" id="UP000586918">
    <property type="component" value="Unassembled WGS sequence"/>
</dbReference>
<feature type="compositionally biased region" description="Pro residues" evidence="1">
    <location>
        <begin position="272"/>
        <end position="308"/>
    </location>
</feature>
<gene>
    <name evidence="3" type="ORF">HF519_20985</name>
</gene>
<reference evidence="3 4" key="1">
    <citation type="submission" date="2020-04" db="EMBL/GenBank/DDBJ databases">
        <authorList>
            <person name="Klaysubun C."/>
            <person name="Duangmal K."/>
            <person name="Lipun K."/>
        </authorList>
    </citation>
    <scope>NUCLEOTIDE SEQUENCE [LARGE SCALE GENOMIC DNA]</scope>
    <source>
        <strain evidence="3 4">DSM 45300</strain>
    </source>
</reference>
<comment type="caution">
    <text evidence="3">The sequence shown here is derived from an EMBL/GenBank/DDBJ whole genome shotgun (WGS) entry which is preliminary data.</text>
</comment>
<evidence type="ECO:0000259" key="2">
    <source>
        <dbReference type="Pfam" id="PF13845"/>
    </source>
</evidence>
<organism evidence="3 4">
    <name type="scientific">Pseudonocardia bannensis</name>
    <dbReference type="NCBI Taxonomy" id="630973"/>
    <lineage>
        <taxon>Bacteria</taxon>
        <taxon>Bacillati</taxon>
        <taxon>Actinomycetota</taxon>
        <taxon>Actinomycetes</taxon>
        <taxon>Pseudonocardiales</taxon>
        <taxon>Pseudonocardiaceae</taxon>
        <taxon>Pseudonocardia</taxon>
    </lineage>
</organism>
<keyword evidence="4" id="KW-1185">Reference proteome</keyword>
<dbReference type="Pfam" id="PF13845">
    <property type="entry name" value="Septum_form"/>
    <property type="match status" value="1"/>
</dbReference>